<feature type="domain" description="AprE-like long alpha-helical hairpin" evidence="3">
    <location>
        <begin position="2"/>
        <end position="83"/>
    </location>
</feature>
<dbReference type="Proteomes" id="UP001055057">
    <property type="component" value="Unassembled WGS sequence"/>
</dbReference>
<reference evidence="4" key="1">
    <citation type="journal article" date="2021" name="Front. Microbiol.">
        <title>Comprehensive Comparative Genomics and Phenotyping of Methylobacterium Species.</title>
        <authorList>
            <person name="Alessa O."/>
            <person name="Ogura Y."/>
            <person name="Fujitani Y."/>
            <person name="Takami H."/>
            <person name="Hayashi T."/>
            <person name="Sahin N."/>
            <person name="Tani A."/>
        </authorList>
    </citation>
    <scope>NUCLEOTIDE SEQUENCE</scope>
    <source>
        <strain evidence="4">DSM 23632</strain>
    </source>
</reference>
<dbReference type="EMBL" id="BPRB01000302">
    <property type="protein sequence ID" value="GJE62294.1"/>
    <property type="molecule type" value="Genomic_DNA"/>
</dbReference>
<comment type="caution">
    <text evidence="4">The sequence shown here is derived from an EMBL/GenBank/DDBJ whole genome shotgun (WGS) entry which is preliminary data.</text>
</comment>
<keyword evidence="5" id="KW-1185">Reference proteome</keyword>
<evidence type="ECO:0000313" key="5">
    <source>
        <dbReference type="Proteomes" id="UP001055057"/>
    </source>
</evidence>
<dbReference type="Pfam" id="PF25994">
    <property type="entry name" value="HH_AprE"/>
    <property type="match status" value="1"/>
</dbReference>
<gene>
    <name evidence="4" type="ORF">MPOCJGCO_4427</name>
</gene>
<feature type="coiled-coil region" evidence="1">
    <location>
        <begin position="36"/>
        <end position="85"/>
    </location>
</feature>
<evidence type="ECO:0000256" key="2">
    <source>
        <dbReference type="SAM" id="MobiDB-lite"/>
    </source>
</evidence>
<protein>
    <recommendedName>
        <fullName evidence="3">AprE-like long alpha-helical hairpin domain-containing protein</fullName>
    </recommendedName>
</protein>
<feature type="region of interest" description="Disordered" evidence="2">
    <location>
        <begin position="144"/>
        <end position="168"/>
    </location>
</feature>
<dbReference type="InterPro" id="IPR058781">
    <property type="entry name" value="HH_AprE-like"/>
</dbReference>
<proteinExistence type="predicted"/>
<evidence type="ECO:0000256" key="1">
    <source>
        <dbReference type="SAM" id="Coils"/>
    </source>
</evidence>
<sequence length="168" mass="18716">MATLVAKGLAVAPRQYLLERTAAEIESKQLDLDTAILRAKQEMTKAERSIIDFRNDRRREILSDLQLARARRAEAEQRSETARTLVYEAETIAPRLIADRIRSQRVVPVYSLVRQSHDGPRTIPATDSTLLEPGDVVKVDSNEADTQASAMPGPVTARETVVPRTLGR</sequence>
<name>A0ABQ4U4B1_9HYPH</name>
<organism evidence="4 5">
    <name type="scientific">Methylobacterium trifolii</name>
    <dbReference type="NCBI Taxonomy" id="1003092"/>
    <lineage>
        <taxon>Bacteria</taxon>
        <taxon>Pseudomonadati</taxon>
        <taxon>Pseudomonadota</taxon>
        <taxon>Alphaproteobacteria</taxon>
        <taxon>Hyphomicrobiales</taxon>
        <taxon>Methylobacteriaceae</taxon>
        <taxon>Methylobacterium</taxon>
    </lineage>
</organism>
<evidence type="ECO:0000313" key="4">
    <source>
        <dbReference type="EMBL" id="GJE62294.1"/>
    </source>
</evidence>
<accession>A0ABQ4U4B1</accession>
<keyword evidence="1" id="KW-0175">Coiled coil</keyword>
<evidence type="ECO:0000259" key="3">
    <source>
        <dbReference type="Pfam" id="PF25994"/>
    </source>
</evidence>
<reference evidence="4" key="2">
    <citation type="submission" date="2021-08" db="EMBL/GenBank/DDBJ databases">
        <authorList>
            <person name="Tani A."/>
            <person name="Ola A."/>
            <person name="Ogura Y."/>
            <person name="Katsura K."/>
            <person name="Hayashi T."/>
        </authorList>
    </citation>
    <scope>NUCLEOTIDE SEQUENCE</scope>
    <source>
        <strain evidence="4">DSM 23632</strain>
    </source>
</reference>